<dbReference type="SUPFAM" id="SSF52540">
    <property type="entry name" value="P-loop containing nucleoside triphosphate hydrolases"/>
    <property type="match status" value="1"/>
</dbReference>
<name>A0A8J1XS42_OWEFU</name>
<dbReference type="InterPro" id="IPR027417">
    <property type="entry name" value="P-loop_NTPase"/>
</dbReference>
<comment type="similarity">
    <text evidence="1">Belongs to the sulfotransferase 1 family.</text>
</comment>
<keyword evidence="2" id="KW-0808">Transferase</keyword>
<evidence type="ECO:0000256" key="2">
    <source>
        <dbReference type="ARBA" id="ARBA00022679"/>
    </source>
</evidence>
<dbReference type="Proteomes" id="UP000749559">
    <property type="component" value="Unassembled WGS sequence"/>
</dbReference>
<dbReference type="Pfam" id="PF00685">
    <property type="entry name" value="Sulfotransfer_1"/>
    <property type="match status" value="1"/>
</dbReference>
<dbReference type="Gene3D" id="3.40.50.300">
    <property type="entry name" value="P-loop containing nucleotide triphosphate hydrolases"/>
    <property type="match status" value="1"/>
</dbReference>
<accession>A0A8J1XS42</accession>
<sequence>MATDCLRSYLRKGRWEYGKEYFRDGVLILPHVHPAAHSEETKNFKIRKDDVFMSSFPRAGTHLTCELIQSVLNFGSTRELWNQQIHDRVQFLQFSREVILGTTPSIEDPGSSPLPRAEAAQSQRLFFNHMNYEFVPNDVKRGKCKVIITHRNPKSTYLSWFYLLRDGFKGMFDWDSPLTWEDFSAAMLTGETKDMPGFCGTWFDFYKQWWENRTPNMFFLNYEALMKDAPKVIMELAKFLEKDLNEDRIETISQHIKFDNLKKSPGFGEAFARLEVLGKGAAPHMRKGKIDDWKNVFTVAQSEQFDKLFQEKMKDTGFPEPIYE</sequence>
<dbReference type="EMBL" id="CAIIXF020000003">
    <property type="protein sequence ID" value="CAH1779083.1"/>
    <property type="molecule type" value="Genomic_DNA"/>
</dbReference>
<comment type="caution">
    <text evidence="3">The sequence shown here is derived from an EMBL/GenBank/DDBJ whole genome shotgun (WGS) entry which is preliminary data.</text>
</comment>
<keyword evidence="4" id="KW-1185">Reference proteome</keyword>
<organism evidence="3 4">
    <name type="scientific">Owenia fusiformis</name>
    <name type="common">Polychaete worm</name>
    <dbReference type="NCBI Taxonomy" id="6347"/>
    <lineage>
        <taxon>Eukaryota</taxon>
        <taxon>Metazoa</taxon>
        <taxon>Spiralia</taxon>
        <taxon>Lophotrochozoa</taxon>
        <taxon>Annelida</taxon>
        <taxon>Polychaeta</taxon>
        <taxon>Sedentaria</taxon>
        <taxon>Canalipalpata</taxon>
        <taxon>Sabellida</taxon>
        <taxon>Oweniida</taxon>
        <taxon>Oweniidae</taxon>
        <taxon>Owenia</taxon>
    </lineage>
</organism>
<evidence type="ECO:0000313" key="4">
    <source>
        <dbReference type="Proteomes" id="UP000749559"/>
    </source>
</evidence>
<evidence type="ECO:0000256" key="1">
    <source>
        <dbReference type="ARBA" id="ARBA00005771"/>
    </source>
</evidence>
<proteinExistence type="inferred from homology"/>
<dbReference type="PANTHER" id="PTHR11783">
    <property type="entry name" value="SULFOTRANSFERASE SULT"/>
    <property type="match status" value="1"/>
</dbReference>
<reference evidence="3" key="1">
    <citation type="submission" date="2022-03" db="EMBL/GenBank/DDBJ databases">
        <authorList>
            <person name="Martin C."/>
        </authorList>
    </citation>
    <scope>NUCLEOTIDE SEQUENCE</scope>
</reference>
<protein>
    <submittedName>
        <fullName evidence="3">Uncharacterized protein</fullName>
    </submittedName>
</protein>
<evidence type="ECO:0000313" key="3">
    <source>
        <dbReference type="EMBL" id="CAH1779083.1"/>
    </source>
</evidence>
<dbReference type="GO" id="GO:0008146">
    <property type="term" value="F:sulfotransferase activity"/>
    <property type="evidence" value="ECO:0007669"/>
    <property type="project" value="InterPro"/>
</dbReference>
<dbReference type="InterPro" id="IPR000863">
    <property type="entry name" value="Sulfotransferase_dom"/>
</dbReference>
<dbReference type="OrthoDB" id="205623at2759"/>
<gene>
    <name evidence="3" type="ORF">OFUS_LOCUS5924</name>
</gene>
<dbReference type="AlphaFoldDB" id="A0A8J1XS42"/>